<dbReference type="SUPFAM" id="SSF46689">
    <property type="entry name" value="Homeodomain-like"/>
    <property type="match status" value="1"/>
</dbReference>
<feature type="domain" description="Resolvase/invertase-type recombinase catalytic" evidence="7">
    <location>
        <begin position="28"/>
        <end position="170"/>
    </location>
</feature>
<dbReference type="GO" id="GO:0003677">
    <property type="term" value="F:DNA binding"/>
    <property type="evidence" value="ECO:0007669"/>
    <property type="project" value="UniProtKB-KW"/>
</dbReference>
<keyword evidence="3" id="KW-0238">DNA-binding</keyword>
<keyword evidence="4" id="KW-0233">DNA recombination</keyword>
<dbReference type="InterPro" id="IPR036388">
    <property type="entry name" value="WH-like_DNA-bd_sf"/>
</dbReference>
<comment type="similarity">
    <text evidence="1">Belongs to the site-specific recombinase resolvase family.</text>
</comment>
<evidence type="ECO:0000313" key="8">
    <source>
        <dbReference type="EMBL" id="ARR90156.1"/>
    </source>
</evidence>
<accession>A0A2Z2GY94</accession>
<dbReference type="PROSITE" id="PS51736">
    <property type="entry name" value="RECOMBINASES_3"/>
    <property type="match status" value="1"/>
</dbReference>
<keyword evidence="9" id="KW-0614">Plasmid</keyword>
<dbReference type="SUPFAM" id="SSF53041">
    <property type="entry name" value="Resolvase-like"/>
    <property type="match status" value="1"/>
</dbReference>
<evidence type="ECO:0000256" key="4">
    <source>
        <dbReference type="ARBA" id="ARBA00023172"/>
    </source>
</evidence>
<dbReference type="PANTHER" id="PTHR30461">
    <property type="entry name" value="DNA-INVERTASE FROM LAMBDOID PROPHAGE"/>
    <property type="match status" value="1"/>
</dbReference>
<dbReference type="InterPro" id="IPR036162">
    <property type="entry name" value="Resolvase-like_N_sf"/>
</dbReference>
<feature type="active site" description="O-(5'-phospho-DNA)-serine intermediate" evidence="5 6">
    <location>
        <position position="36"/>
    </location>
</feature>
<dbReference type="EMBL" id="KY271407">
    <property type="protein sequence ID" value="ARR90580.1"/>
    <property type="molecule type" value="Genomic_DNA"/>
</dbReference>
<geneLocation type="plasmid" evidence="8">
    <name>pKPN3-307_typeA</name>
</geneLocation>
<evidence type="ECO:0000256" key="3">
    <source>
        <dbReference type="ARBA" id="ARBA00023125"/>
    </source>
</evidence>
<evidence type="ECO:0000256" key="2">
    <source>
        <dbReference type="ARBA" id="ARBA00022908"/>
    </source>
</evidence>
<evidence type="ECO:0000256" key="6">
    <source>
        <dbReference type="PROSITE-ProRule" id="PRU10137"/>
    </source>
</evidence>
<dbReference type="GO" id="GO:0015074">
    <property type="term" value="P:DNA integration"/>
    <property type="evidence" value="ECO:0007669"/>
    <property type="project" value="UniProtKB-KW"/>
</dbReference>
<dbReference type="InterPro" id="IPR050639">
    <property type="entry name" value="SSR_resolvase"/>
</dbReference>
<reference evidence="9" key="1">
    <citation type="journal article" date="2017" name="Microb. Genom.">
        <title>Diversity, virulence, and antimicrobial resistance of the KPC-producing Klebsiella pneumoniae ST307 clone.</title>
        <authorList>
            <person name="Villa L."/>
            <person name="Feudi C."/>
            <person name="Fortini D."/>
            <person name="Brisse S."/>
            <person name="Passet V."/>
            <person name="Bonura C."/>
            <person name="Endimiani A."/>
            <person name="Mammina C."/>
            <person name="Ocampo A.M."/>
            <person name="Jimenez J.N."/>
            <person name="Doumith M."/>
            <person name="Woodford N."/>
            <person name="Hopkins K."/>
            <person name="Carattoli A."/>
        </authorList>
    </citation>
    <scope>NUCLEOTIDE SEQUENCE</scope>
    <source>
        <strain evidence="9">CIV-4</strain>
        <strain evidence="8">Kp-48</strain>
        <plasmid evidence="8">pKPN3-307_typeA</plasmid>
        <plasmid evidence="9">pKPN3-307_typeD</plasmid>
    </source>
</reference>
<sequence length="225" mass="25044">MVCFGQQPAHINQGVPIQKSRRVQLGHRAAIYCRVSTADQSCERQEFDLRAFAGCAGYDVVGIFKETGSGTKLDRAERKKVLALAQSRQIDAILVTELSRWGRSTLDLLNTLRELENWKVSVIAMNGMAFDLSSPYGRMLATFLSGIAEFERDLISERVKSGLAVAKARGKRLGRQAGVRPKSDRLLPKVVAMRAEGRSYRWIARELGISKNTVADIVQRHRANA</sequence>
<evidence type="ECO:0000256" key="5">
    <source>
        <dbReference type="PIRSR" id="PIRSR606118-50"/>
    </source>
</evidence>
<dbReference type="PROSITE" id="PS00397">
    <property type="entry name" value="RECOMBINASES_1"/>
    <property type="match status" value="1"/>
</dbReference>
<geneLocation type="plasmid" evidence="9">
    <name>pKPN3-307_typeD</name>
</geneLocation>
<dbReference type="GO" id="GO:0000150">
    <property type="term" value="F:DNA strand exchange activity"/>
    <property type="evidence" value="ECO:0007669"/>
    <property type="project" value="InterPro"/>
</dbReference>
<dbReference type="AlphaFoldDB" id="A0A2Z2GY94"/>
<dbReference type="CDD" id="cd03768">
    <property type="entry name" value="SR_ResInv"/>
    <property type="match status" value="1"/>
</dbReference>
<keyword evidence="2" id="KW-0229">DNA integration</keyword>
<dbReference type="Gene3D" id="3.40.50.1390">
    <property type="entry name" value="Resolvase, N-terminal catalytic domain"/>
    <property type="match status" value="1"/>
</dbReference>
<dbReference type="Gene3D" id="1.10.10.10">
    <property type="entry name" value="Winged helix-like DNA-binding domain superfamily/Winged helix DNA-binding domain"/>
    <property type="match status" value="1"/>
</dbReference>
<proteinExistence type="inferred from homology"/>
<dbReference type="SMART" id="SM00857">
    <property type="entry name" value="Resolvase"/>
    <property type="match status" value="1"/>
</dbReference>
<evidence type="ECO:0000313" key="9">
    <source>
        <dbReference type="EMBL" id="ARR90580.1"/>
    </source>
</evidence>
<protein>
    <submittedName>
        <fullName evidence="9">TnpR</fullName>
    </submittedName>
</protein>
<dbReference type="Pfam" id="PF00239">
    <property type="entry name" value="Resolvase"/>
    <property type="match status" value="1"/>
</dbReference>
<dbReference type="InterPro" id="IPR006118">
    <property type="entry name" value="Recombinase_CS"/>
</dbReference>
<dbReference type="PANTHER" id="PTHR30461:SF2">
    <property type="entry name" value="SERINE RECOMBINASE PINE-RELATED"/>
    <property type="match status" value="1"/>
</dbReference>
<evidence type="ECO:0000256" key="1">
    <source>
        <dbReference type="ARBA" id="ARBA00009913"/>
    </source>
</evidence>
<dbReference type="InterPro" id="IPR006119">
    <property type="entry name" value="Resolv_N"/>
</dbReference>
<name>A0A2Z2GY94_KLEPN</name>
<evidence type="ECO:0000259" key="7">
    <source>
        <dbReference type="PROSITE" id="PS51736"/>
    </source>
</evidence>
<dbReference type="EMBL" id="KY271404">
    <property type="protein sequence ID" value="ARR90156.1"/>
    <property type="molecule type" value="Genomic_DNA"/>
</dbReference>
<dbReference type="InterPro" id="IPR009057">
    <property type="entry name" value="Homeodomain-like_sf"/>
</dbReference>
<organism evidence="9">
    <name type="scientific">Klebsiella pneumoniae</name>
    <dbReference type="NCBI Taxonomy" id="573"/>
    <lineage>
        <taxon>Bacteria</taxon>
        <taxon>Pseudomonadati</taxon>
        <taxon>Pseudomonadota</taxon>
        <taxon>Gammaproteobacteria</taxon>
        <taxon>Enterobacterales</taxon>
        <taxon>Enterobacteriaceae</taxon>
        <taxon>Klebsiella/Raoultella group</taxon>
        <taxon>Klebsiella</taxon>
        <taxon>Klebsiella pneumoniae complex</taxon>
    </lineage>
</organism>